<protein>
    <submittedName>
        <fullName evidence="2">Type II inositol-1,4,5-trisphosphate 5-phosphatase</fullName>
    </submittedName>
</protein>
<evidence type="ECO:0000313" key="2">
    <source>
        <dbReference type="EMBL" id="TNJ29699.1"/>
    </source>
</evidence>
<dbReference type="EMBL" id="VDLU01000001">
    <property type="protein sequence ID" value="TNJ29699.1"/>
    <property type="molecule type" value="Genomic_DNA"/>
</dbReference>
<dbReference type="PANTHER" id="PTHR11200">
    <property type="entry name" value="INOSITOL 5-PHOSPHATASE"/>
    <property type="match status" value="1"/>
</dbReference>
<keyword evidence="3" id="KW-1185">Reference proteome</keyword>
<proteinExistence type="predicted"/>
<dbReference type="PANTHER" id="PTHR11200:SF297">
    <property type="entry name" value="INOSITOL POLYPHOSPHATE-RELATED PHOSPHATASE DOMAIN-CONTAINING PROTEIN"/>
    <property type="match status" value="1"/>
</dbReference>
<dbReference type="SUPFAM" id="SSF56219">
    <property type="entry name" value="DNase I-like"/>
    <property type="match status" value="1"/>
</dbReference>
<dbReference type="InterPro" id="IPR036691">
    <property type="entry name" value="Endo/exonu/phosph_ase_sf"/>
</dbReference>
<dbReference type="Pfam" id="PF22669">
    <property type="entry name" value="Exo_endo_phos2"/>
    <property type="match status" value="1"/>
</dbReference>
<dbReference type="InterPro" id="IPR046985">
    <property type="entry name" value="IP5"/>
</dbReference>
<evidence type="ECO:0000259" key="1">
    <source>
        <dbReference type="SMART" id="SM00128"/>
    </source>
</evidence>
<dbReference type="OrthoDB" id="7862313at2759"/>
<sequence>MDTVFDYSQLKLGIMTFNVKEREPNAQIARQIAAGTALADLVILGFQEIDMSIGANTRKSKRITKWETLLDDEFVKTKGTQKYVRLASHYMMGIVTIIYTTLELLKRMHDIEVSSVCMGAGKIFGNKGGIAVSLCIDSTSYLFLNCHLLHGEEGDDLAKRLSQLDNFFNQTSTTLCSLRSSGDSRLAVEQFNDTRGLQTLNLMTRDPSLLCRTNHEGLPIFDSYDYIVLLGDLNFRVDKLTRIDQLETQMLSDKFILKSNGFEEPRMVFPPTYKYDRNGSLNPEREPSWPDRILISKRYSNLSTNFLSYTSLQESNFSDHKAVFQVVELSCRTLSPERFHDGLRSYCADWDAKTLELNPVLKYLQNGETSLSLLSVSSNSVENSVVLRFEIVCGQSLVPYLIIDITGADDDIFSKNIISKAKVMICKGSSDTQTVTRSSHGGTLAHLTAEVTVDIKVRKLCKYLQRIYSLKGARELLGRDLRIPLIASVTSSNPDSFFYTDANVDFSFRVRDHLFFYSGLPDELLKVPPTHVSLSTFDVLHEPVLDTPTEGALRHHAVLTCTEPLVFPIIATLLKKAPSFETIRSLHEALMSRIAVIDCSILEEGTSATATIRSKLEQYRSGNEGEMTIAANVTEVLRYMVYVRDYDPSLYQSTVAAVASALFRLSRDSLPWDTFCPELVTSAVEGESTN</sequence>
<dbReference type="GO" id="GO:0004439">
    <property type="term" value="F:phosphatidylinositol-4,5-bisphosphate 5-phosphatase activity"/>
    <property type="evidence" value="ECO:0007669"/>
    <property type="project" value="TreeGrafter"/>
</dbReference>
<dbReference type="GO" id="GO:0046856">
    <property type="term" value="P:phosphatidylinositol dephosphorylation"/>
    <property type="evidence" value="ECO:0007669"/>
    <property type="project" value="InterPro"/>
</dbReference>
<dbReference type="Proteomes" id="UP000315496">
    <property type="component" value="Chromosome 1"/>
</dbReference>
<dbReference type="VEuPathDB" id="GiardiaDB:GMRT_16352"/>
<name>A0A4Z1TAY8_GIAMU</name>
<comment type="caution">
    <text evidence="2">The sequence shown here is derived from an EMBL/GenBank/DDBJ whole genome shotgun (WGS) entry which is preliminary data.</text>
</comment>
<accession>A0A4Z1TAY8</accession>
<dbReference type="InterPro" id="IPR000300">
    <property type="entry name" value="IPPc"/>
</dbReference>
<dbReference type="Gene3D" id="3.60.10.10">
    <property type="entry name" value="Endonuclease/exonuclease/phosphatase"/>
    <property type="match status" value="1"/>
</dbReference>
<reference evidence="2 3" key="1">
    <citation type="submission" date="2019-05" db="EMBL/GenBank/DDBJ databases">
        <title>The compact genome of Giardia muris reveals important steps in the evolution of intestinal protozoan parasites.</title>
        <authorList>
            <person name="Xu F."/>
            <person name="Jimenez-Gonzalez A."/>
            <person name="Einarsson E."/>
            <person name="Astvaldsson A."/>
            <person name="Peirasmaki D."/>
            <person name="Eckmann L."/>
            <person name="Andersson J.O."/>
            <person name="Svard S.G."/>
            <person name="Jerlstrom-Hultqvist J."/>
        </authorList>
    </citation>
    <scope>NUCLEOTIDE SEQUENCE [LARGE SCALE GENOMIC DNA]</scope>
    <source>
        <strain evidence="2 3">Roberts-Thomson</strain>
    </source>
</reference>
<feature type="domain" description="Inositol polyphosphate-related phosphatase" evidence="1">
    <location>
        <begin position="8"/>
        <end position="335"/>
    </location>
</feature>
<gene>
    <name evidence="2" type="ORF">GMRT_16352</name>
</gene>
<dbReference type="SMART" id="SM00128">
    <property type="entry name" value="IPPc"/>
    <property type="match status" value="1"/>
</dbReference>
<evidence type="ECO:0000313" key="3">
    <source>
        <dbReference type="Proteomes" id="UP000315496"/>
    </source>
</evidence>
<organism evidence="2 3">
    <name type="scientific">Giardia muris</name>
    <dbReference type="NCBI Taxonomy" id="5742"/>
    <lineage>
        <taxon>Eukaryota</taxon>
        <taxon>Metamonada</taxon>
        <taxon>Diplomonadida</taxon>
        <taxon>Hexamitidae</taxon>
        <taxon>Giardiinae</taxon>
        <taxon>Giardia</taxon>
    </lineage>
</organism>
<dbReference type="AlphaFoldDB" id="A0A4Z1TAY8"/>